<evidence type="ECO:0000256" key="1">
    <source>
        <dbReference type="SAM" id="Phobius"/>
    </source>
</evidence>
<gene>
    <name evidence="3" type="ORF">EV682_107101</name>
    <name evidence="2" type="ORF">NCTC11159_03507</name>
</gene>
<keyword evidence="1" id="KW-0812">Transmembrane</keyword>
<keyword evidence="1" id="KW-0472">Membrane</keyword>
<evidence type="ECO:0000313" key="2">
    <source>
        <dbReference type="EMBL" id="STR44961.1"/>
    </source>
</evidence>
<name>A0A377SSF2_9NEIS</name>
<feature type="transmembrane region" description="Helical" evidence="1">
    <location>
        <begin position="15"/>
        <end position="36"/>
    </location>
</feature>
<keyword evidence="1" id="KW-1133">Transmembrane helix</keyword>
<organism evidence="2 4">
    <name type="scientific">Iodobacter fluviatilis</name>
    <dbReference type="NCBI Taxonomy" id="537"/>
    <lineage>
        <taxon>Bacteria</taxon>
        <taxon>Pseudomonadati</taxon>
        <taxon>Pseudomonadota</taxon>
        <taxon>Betaproteobacteria</taxon>
        <taxon>Neisseriales</taxon>
        <taxon>Chitinibacteraceae</taxon>
        <taxon>Iodobacter</taxon>
    </lineage>
</organism>
<evidence type="ECO:0000313" key="5">
    <source>
        <dbReference type="Proteomes" id="UP000295794"/>
    </source>
</evidence>
<dbReference type="Proteomes" id="UP000255108">
    <property type="component" value="Unassembled WGS sequence"/>
</dbReference>
<reference evidence="2 4" key="1">
    <citation type="submission" date="2018-06" db="EMBL/GenBank/DDBJ databases">
        <authorList>
            <consortium name="Pathogen Informatics"/>
            <person name="Doyle S."/>
        </authorList>
    </citation>
    <scope>NUCLEOTIDE SEQUENCE [LARGE SCALE GENOMIC DNA]</scope>
    <source>
        <strain evidence="2 4">NCTC11159</strain>
    </source>
</reference>
<dbReference type="OrthoDB" id="8532329at2"/>
<dbReference type="EMBL" id="UGHR01000003">
    <property type="protein sequence ID" value="STR44961.1"/>
    <property type="molecule type" value="Genomic_DNA"/>
</dbReference>
<protein>
    <submittedName>
        <fullName evidence="2">Uncharacterized protein</fullName>
    </submittedName>
</protein>
<reference evidence="3 5" key="2">
    <citation type="submission" date="2019-03" db="EMBL/GenBank/DDBJ databases">
        <title>Genomic Encyclopedia of Type Strains, Phase IV (KMG-IV): sequencing the most valuable type-strain genomes for metagenomic binning, comparative biology and taxonomic classification.</title>
        <authorList>
            <person name="Goeker M."/>
        </authorList>
    </citation>
    <scope>NUCLEOTIDE SEQUENCE [LARGE SCALE GENOMIC DNA]</scope>
    <source>
        <strain evidence="3 5">DSM 3764</strain>
    </source>
</reference>
<evidence type="ECO:0000313" key="4">
    <source>
        <dbReference type="Proteomes" id="UP000255108"/>
    </source>
</evidence>
<evidence type="ECO:0000313" key="3">
    <source>
        <dbReference type="EMBL" id="TCU85591.1"/>
    </source>
</evidence>
<dbReference type="EMBL" id="SMBT01000007">
    <property type="protein sequence ID" value="TCU85591.1"/>
    <property type="molecule type" value="Genomic_DNA"/>
</dbReference>
<proteinExistence type="predicted"/>
<dbReference type="AlphaFoldDB" id="A0A377SSF2"/>
<dbReference type="RefSeq" id="WP_115228693.1">
    <property type="nucleotide sequence ID" value="NZ_CAWOLO010000007.1"/>
</dbReference>
<sequence length="489" mass="52446">MFTKQRLRQSRQQGAIALMLLMVVGLGIAGAILAGFSRHALEVYREQQTQNVLAEAKKILLAEALSKRGNTVPITRPGEFFCPDLNIPGEAAYGQSGLNGAACPGAAARIGRIPWRSYQAAELRDSSGEPLWMAVADGFQERRNTPLNSDTAPAGANPWFYAAANNGTQALSDAADPVIVVILAPGAALNGQNRSTAAQQRNANNYLECNRLTVGGACLGAPNNYANYNATQGRFLNGPRLDANANPTLNDRLITIRRSELLAPLEKRAAQEYQQLIQLWAVQAGAGALPNPASPADPGCADTAAVNSNACTPSPAVCRGHIPKSIALTGVGLLPVLPEYLVNPANRPATMPSQAAWQNVLLEYDWLYRNRWEQMFFYAVANTPNCPAPIAITLRNMQTPAAGVNAVMIGAGVALTGQTRVTAADKAFLNNYLDPVSSYAAAPDINRRAWDAVPPQIDQYAKLGLADAGNDRLYYRVANQWTYAPKDRP</sequence>
<accession>A0A377SSF2</accession>
<dbReference type="Proteomes" id="UP000295794">
    <property type="component" value="Unassembled WGS sequence"/>
</dbReference>
<keyword evidence="5" id="KW-1185">Reference proteome</keyword>